<protein>
    <submittedName>
        <fullName evidence="1">Uncharacterized protein</fullName>
    </submittedName>
</protein>
<gene>
    <name evidence="1" type="ORF">QFC19_005215</name>
</gene>
<dbReference type="Proteomes" id="UP001241377">
    <property type="component" value="Unassembled WGS sequence"/>
</dbReference>
<name>A0ACC2VS47_9TREE</name>
<evidence type="ECO:0000313" key="2">
    <source>
        <dbReference type="Proteomes" id="UP001241377"/>
    </source>
</evidence>
<comment type="caution">
    <text evidence="1">The sequence shown here is derived from an EMBL/GenBank/DDBJ whole genome shotgun (WGS) entry which is preliminary data.</text>
</comment>
<organism evidence="1 2">
    <name type="scientific">Naganishia cerealis</name>
    <dbReference type="NCBI Taxonomy" id="610337"/>
    <lineage>
        <taxon>Eukaryota</taxon>
        <taxon>Fungi</taxon>
        <taxon>Dikarya</taxon>
        <taxon>Basidiomycota</taxon>
        <taxon>Agaricomycotina</taxon>
        <taxon>Tremellomycetes</taxon>
        <taxon>Filobasidiales</taxon>
        <taxon>Filobasidiaceae</taxon>
        <taxon>Naganishia</taxon>
    </lineage>
</organism>
<dbReference type="EMBL" id="JASBWR010000058">
    <property type="protein sequence ID" value="KAJ9101441.1"/>
    <property type="molecule type" value="Genomic_DNA"/>
</dbReference>
<sequence>MEDTTILPDIGENEVYETSDVDEPIDTDEKNEDNSDIGCEPISITDSRANFAPEILEASWTVDFLGSANQNDLYSSGYRASNVKETPRMRLARIERELREIKEDLNGEDSQKCNLLLEYVTKTDKHEMNGHWNHINEVFEHHKLNMSTENDQSSHTSIDHSHILAVEEKITHLENAVGSGTFNLSGVIADLRRKIEMATSTLFEPLEENIKQLNVDLERLLEQKKQLNILTEDSFIASDNDVKTEELYGALPEINRTAAMVPGIITRLKSLSTVHADIGNTVSLSNTIDDMIQDMQKEMQKWKSSLQETNSNLEKYEKVFEQNKDDVLTQMSRWATLSPTTAVRDAR</sequence>
<proteinExistence type="predicted"/>
<reference evidence="1" key="1">
    <citation type="submission" date="2023-04" db="EMBL/GenBank/DDBJ databases">
        <title>Draft Genome sequencing of Naganishia species isolated from polar environments using Oxford Nanopore Technology.</title>
        <authorList>
            <person name="Leo P."/>
            <person name="Venkateswaran K."/>
        </authorList>
    </citation>
    <scope>NUCLEOTIDE SEQUENCE</scope>
    <source>
        <strain evidence="1">MNA-CCFEE 5261</strain>
    </source>
</reference>
<accession>A0ACC2VS47</accession>
<keyword evidence="2" id="KW-1185">Reference proteome</keyword>
<evidence type="ECO:0000313" key="1">
    <source>
        <dbReference type="EMBL" id="KAJ9101441.1"/>
    </source>
</evidence>